<protein>
    <submittedName>
        <fullName evidence="1">Uncharacterized protein</fullName>
    </submittedName>
</protein>
<accession>A0A2G9FM77</accession>
<dbReference type="Proteomes" id="UP000230719">
    <property type="component" value="Unassembled WGS sequence"/>
</dbReference>
<dbReference type="EMBL" id="NPND01000005">
    <property type="protein sequence ID" value="PIM93058.1"/>
    <property type="molecule type" value="Genomic_DNA"/>
</dbReference>
<dbReference type="AlphaFoldDB" id="A0A2G9FM77"/>
<dbReference type="RefSeq" id="WP_158410077.1">
    <property type="nucleotide sequence ID" value="NZ_CP056023.1"/>
</dbReference>
<evidence type="ECO:0000313" key="2">
    <source>
        <dbReference type="Proteomes" id="UP000230719"/>
    </source>
</evidence>
<comment type="caution">
    <text evidence="1">The sequence shown here is derived from an EMBL/GenBank/DDBJ whole genome shotgun (WGS) entry which is preliminary data.</text>
</comment>
<proteinExistence type="predicted"/>
<evidence type="ECO:0000313" key="1">
    <source>
        <dbReference type="EMBL" id="PIM93058.1"/>
    </source>
</evidence>
<gene>
    <name evidence="1" type="ORF">CI114_02565</name>
</gene>
<sequence>MEKQNKNLLLTFIELATEEGILKDDITEHKKKLFSLMNEVEANYVGNKRIFVQLERAIIDVIELTQHKYFDYGKIGNTIDEEYQLSNYDPFKRVMEVENE</sequence>
<name>A0A2G9FM77_9FUSO</name>
<organism evidence="1 2">
    <name type="scientific">Fusobacterium animalis</name>
    <dbReference type="NCBI Taxonomy" id="76859"/>
    <lineage>
        <taxon>Bacteria</taxon>
        <taxon>Fusobacteriati</taxon>
        <taxon>Fusobacteriota</taxon>
        <taxon>Fusobacteriia</taxon>
        <taxon>Fusobacteriales</taxon>
        <taxon>Fusobacteriaceae</taxon>
        <taxon>Fusobacterium</taxon>
    </lineage>
</organism>
<reference evidence="1 2" key="1">
    <citation type="submission" date="2017-08" db="EMBL/GenBank/DDBJ databases">
        <title>Analysis of Fusobacterium persistence and antibiotic response in human colorectal.</title>
        <authorList>
            <person name="Bullman S."/>
        </authorList>
    </citation>
    <scope>NUCLEOTIDE SEQUENCE [LARGE SCALE GENOMIC DNA]</scope>
    <source>
        <strain evidence="1 2">P2_CP</strain>
    </source>
</reference>